<dbReference type="EMBL" id="QOQW01000019">
    <property type="protein sequence ID" value="RCK78762.1"/>
    <property type="molecule type" value="Genomic_DNA"/>
</dbReference>
<dbReference type="GO" id="GO:0120147">
    <property type="term" value="F:formylglycine-generating oxidase activity"/>
    <property type="evidence" value="ECO:0007669"/>
    <property type="project" value="TreeGrafter"/>
</dbReference>
<dbReference type="InterPro" id="IPR042095">
    <property type="entry name" value="SUMF_sf"/>
</dbReference>
<feature type="domain" description="Sulfatase-modifying factor enzyme-like" evidence="2">
    <location>
        <begin position="203"/>
        <end position="409"/>
    </location>
</feature>
<dbReference type="Proteomes" id="UP000252355">
    <property type="component" value="Unassembled WGS sequence"/>
</dbReference>
<evidence type="ECO:0000259" key="2">
    <source>
        <dbReference type="Pfam" id="PF03781"/>
    </source>
</evidence>
<evidence type="ECO:0000313" key="3">
    <source>
        <dbReference type="EMBL" id="RCK78762.1"/>
    </source>
</evidence>
<dbReference type="PANTHER" id="PTHR23150">
    <property type="entry name" value="SULFATASE MODIFYING FACTOR 1, 2"/>
    <property type="match status" value="1"/>
</dbReference>
<accession>A0A367ZN04</accession>
<feature type="region of interest" description="Disordered" evidence="1">
    <location>
        <begin position="62"/>
        <end position="101"/>
    </location>
</feature>
<dbReference type="InterPro" id="IPR016187">
    <property type="entry name" value="CTDL_fold"/>
</dbReference>
<dbReference type="AlphaFoldDB" id="A0A367ZN04"/>
<sequence>MTQTLYASAAGPVTDQHLWRATCVGCGKTSFTLPLRPGTTHAVACRSCAEVTLTRIDANGGVQSAPIQRQGGPFPDLGGRPPTGEEAAAQGRRDPSARPPDWSTLAFEVDCLTCGRSTFTVTYGKELTHGVTCPACKQVTCLKVLADGSLALLPLPATSPAAKCLAEVLRMPGASGVSLWGLAMTAGLERETVTSIGLRLRLIGPGVFRMGHEDAAESARVVHQVTITRPFYIGVHPVTQEQFEKVMGGNPSRFKGANRPVEQVAWAHAVEFCKFLSEREGKTFRLPTEAEWEYAARAGTTTLYPWGNEIDPDSCWYKDNSDGQTHDVGLKNPNGWGLYDMCGNVWEWCQDRYGEYTEEPAVDPVGPKTGENRVIRGGSWNHFAAQCQATHRNGSNPAKGLNFIGFRVVMVPALPDIAGRRSSGPAVGT</sequence>
<dbReference type="Pfam" id="PF03781">
    <property type="entry name" value="FGE-sulfatase"/>
    <property type="match status" value="1"/>
</dbReference>
<dbReference type="PANTHER" id="PTHR23150:SF19">
    <property type="entry name" value="FORMYLGLYCINE-GENERATING ENZYME"/>
    <property type="match status" value="1"/>
</dbReference>
<dbReference type="SUPFAM" id="SSF56436">
    <property type="entry name" value="C-type lectin-like"/>
    <property type="match status" value="1"/>
</dbReference>
<reference evidence="3 4" key="1">
    <citation type="submission" date="2018-05" db="EMBL/GenBank/DDBJ databases">
        <title>A metagenomic window into the 2 km-deep terrestrial subsurface aquifer revealed taxonomically and functionally diverse microbial community comprising novel uncultured bacterial lineages.</title>
        <authorList>
            <person name="Kadnikov V.V."/>
            <person name="Mardanov A.V."/>
            <person name="Beletsky A.V."/>
            <person name="Banks D."/>
            <person name="Pimenov N.V."/>
            <person name="Frank Y.A."/>
            <person name="Karnachuk O.V."/>
            <person name="Ravin N.V."/>
        </authorList>
    </citation>
    <scope>NUCLEOTIDE SEQUENCE [LARGE SCALE GENOMIC DNA]</scope>
    <source>
        <strain evidence="3">BY5</strain>
    </source>
</reference>
<dbReference type="Gene3D" id="3.90.1580.10">
    <property type="entry name" value="paralog of FGE (formylglycine-generating enzyme)"/>
    <property type="match status" value="1"/>
</dbReference>
<comment type="caution">
    <text evidence="3">The sequence shown here is derived from an EMBL/GenBank/DDBJ whole genome shotgun (WGS) entry which is preliminary data.</text>
</comment>
<dbReference type="InterPro" id="IPR005532">
    <property type="entry name" value="SUMF_dom"/>
</dbReference>
<name>A0A367ZN04_9BACT</name>
<evidence type="ECO:0000256" key="1">
    <source>
        <dbReference type="SAM" id="MobiDB-lite"/>
    </source>
</evidence>
<dbReference type="InterPro" id="IPR051043">
    <property type="entry name" value="Sulfatase_Mod_Factor_Kinase"/>
</dbReference>
<gene>
    <name evidence="3" type="ORF">OZSIB_1115</name>
</gene>
<protein>
    <recommendedName>
        <fullName evidence="2">Sulfatase-modifying factor enzyme-like domain-containing protein</fullName>
    </recommendedName>
</protein>
<organism evidence="3 4">
    <name type="scientific">Candidatus Ozemobacter sibiricus</name>
    <dbReference type="NCBI Taxonomy" id="2268124"/>
    <lineage>
        <taxon>Bacteria</taxon>
        <taxon>Candidatus Ozemobacteria</taxon>
        <taxon>Candidatus Ozemobacterales</taxon>
        <taxon>Candidatus Ozemobacteraceae</taxon>
        <taxon>Candidatus Ozemobacter</taxon>
    </lineage>
</organism>
<evidence type="ECO:0000313" key="4">
    <source>
        <dbReference type="Proteomes" id="UP000252355"/>
    </source>
</evidence>
<proteinExistence type="predicted"/>